<evidence type="ECO:0000259" key="10">
    <source>
        <dbReference type="Pfam" id="PF08263"/>
    </source>
</evidence>
<feature type="signal peptide" evidence="9">
    <location>
        <begin position="1"/>
        <end position="18"/>
    </location>
</feature>
<feature type="non-terminal residue" evidence="11">
    <location>
        <position position="100"/>
    </location>
</feature>
<evidence type="ECO:0000256" key="3">
    <source>
        <dbReference type="ARBA" id="ARBA00022692"/>
    </source>
</evidence>
<evidence type="ECO:0000256" key="5">
    <source>
        <dbReference type="ARBA" id="ARBA00022737"/>
    </source>
</evidence>
<dbReference type="GO" id="GO:0016020">
    <property type="term" value="C:membrane"/>
    <property type="evidence" value="ECO:0007669"/>
    <property type="project" value="UniProtKB-SubCell"/>
</dbReference>
<keyword evidence="4 9" id="KW-0732">Signal</keyword>
<evidence type="ECO:0000256" key="4">
    <source>
        <dbReference type="ARBA" id="ARBA00022729"/>
    </source>
</evidence>
<dbReference type="Pfam" id="PF08263">
    <property type="entry name" value="LRRNT_2"/>
    <property type="match status" value="1"/>
</dbReference>
<comment type="caution">
    <text evidence="11">The sequence shown here is derived from an EMBL/GenBank/DDBJ whole genome shotgun (WGS) entry which is preliminary data.</text>
</comment>
<evidence type="ECO:0000256" key="7">
    <source>
        <dbReference type="ARBA" id="ARBA00023136"/>
    </source>
</evidence>
<proteinExistence type="predicted"/>
<dbReference type="InterPro" id="IPR046956">
    <property type="entry name" value="RLP23-like"/>
</dbReference>
<evidence type="ECO:0000256" key="8">
    <source>
        <dbReference type="ARBA" id="ARBA00023180"/>
    </source>
</evidence>
<evidence type="ECO:0000256" key="6">
    <source>
        <dbReference type="ARBA" id="ARBA00022989"/>
    </source>
</evidence>
<gene>
    <name evidence="11" type="ORF">KI387_038102</name>
</gene>
<reference evidence="11 12" key="1">
    <citation type="journal article" date="2021" name="Nat. Plants">
        <title>The Taxus genome provides insights into paclitaxel biosynthesis.</title>
        <authorList>
            <person name="Xiong X."/>
            <person name="Gou J."/>
            <person name="Liao Q."/>
            <person name="Li Y."/>
            <person name="Zhou Q."/>
            <person name="Bi G."/>
            <person name="Li C."/>
            <person name="Du R."/>
            <person name="Wang X."/>
            <person name="Sun T."/>
            <person name="Guo L."/>
            <person name="Liang H."/>
            <person name="Lu P."/>
            <person name="Wu Y."/>
            <person name="Zhang Z."/>
            <person name="Ro D.K."/>
            <person name="Shang Y."/>
            <person name="Huang S."/>
            <person name="Yan J."/>
        </authorList>
    </citation>
    <scope>NUCLEOTIDE SEQUENCE [LARGE SCALE GENOMIC DNA]</scope>
    <source>
        <strain evidence="11">Ta-2019</strain>
    </source>
</reference>
<dbReference type="OMA" id="YDAICKS"/>
<keyword evidence="5" id="KW-0677">Repeat</keyword>
<protein>
    <recommendedName>
        <fullName evidence="10">Leucine-rich repeat-containing N-terminal plant-type domain-containing protein</fullName>
    </recommendedName>
</protein>
<dbReference type="PANTHER" id="PTHR48063:SF112">
    <property type="entry name" value="RECEPTOR LIKE PROTEIN 30-LIKE"/>
    <property type="match status" value="1"/>
</dbReference>
<feature type="chain" id="PRO_5041376276" description="Leucine-rich repeat-containing N-terminal plant-type domain-containing protein" evidence="9">
    <location>
        <begin position="19"/>
        <end position="100"/>
    </location>
</feature>
<evidence type="ECO:0000256" key="9">
    <source>
        <dbReference type="SAM" id="SignalP"/>
    </source>
</evidence>
<evidence type="ECO:0000313" key="11">
    <source>
        <dbReference type="EMBL" id="KAH9310191.1"/>
    </source>
</evidence>
<name>A0AA38KYL4_TAXCH</name>
<keyword evidence="8" id="KW-0325">Glycoprotein</keyword>
<evidence type="ECO:0000313" key="12">
    <source>
        <dbReference type="Proteomes" id="UP000824469"/>
    </source>
</evidence>
<keyword evidence="2" id="KW-0433">Leucine-rich repeat</keyword>
<keyword evidence="7" id="KW-0472">Membrane</keyword>
<comment type="subcellular location">
    <subcellularLocation>
        <location evidence="1">Membrane</location>
        <topology evidence="1">Single-pass type I membrane protein</topology>
    </subcellularLocation>
</comment>
<evidence type="ECO:0000256" key="2">
    <source>
        <dbReference type="ARBA" id="ARBA00022614"/>
    </source>
</evidence>
<dbReference type="InterPro" id="IPR013210">
    <property type="entry name" value="LRR_N_plant-typ"/>
</dbReference>
<keyword evidence="12" id="KW-1185">Reference proteome</keyword>
<evidence type="ECO:0000256" key="1">
    <source>
        <dbReference type="ARBA" id="ARBA00004479"/>
    </source>
</evidence>
<organism evidence="11 12">
    <name type="scientific">Taxus chinensis</name>
    <name type="common">Chinese yew</name>
    <name type="synonym">Taxus wallichiana var. chinensis</name>
    <dbReference type="NCBI Taxonomy" id="29808"/>
    <lineage>
        <taxon>Eukaryota</taxon>
        <taxon>Viridiplantae</taxon>
        <taxon>Streptophyta</taxon>
        <taxon>Embryophyta</taxon>
        <taxon>Tracheophyta</taxon>
        <taxon>Spermatophyta</taxon>
        <taxon>Pinopsida</taxon>
        <taxon>Pinidae</taxon>
        <taxon>Conifers II</taxon>
        <taxon>Cupressales</taxon>
        <taxon>Taxaceae</taxon>
        <taxon>Taxus</taxon>
    </lineage>
</organism>
<keyword evidence="6" id="KW-1133">Transmembrane helix</keyword>
<dbReference type="InterPro" id="IPR032675">
    <property type="entry name" value="LRR_dom_sf"/>
</dbReference>
<dbReference type="EMBL" id="JAHRHJ020000007">
    <property type="protein sequence ID" value="KAH9310191.1"/>
    <property type="molecule type" value="Genomic_DNA"/>
</dbReference>
<dbReference type="Proteomes" id="UP000824469">
    <property type="component" value="Unassembled WGS sequence"/>
</dbReference>
<dbReference type="AlphaFoldDB" id="A0AA38KYL4"/>
<keyword evidence="3" id="KW-0812">Transmembrane</keyword>
<dbReference type="Gene3D" id="3.80.10.10">
    <property type="entry name" value="Ribonuclease Inhibitor"/>
    <property type="match status" value="1"/>
</dbReference>
<dbReference type="SUPFAM" id="SSF52058">
    <property type="entry name" value="L domain-like"/>
    <property type="match status" value="1"/>
</dbReference>
<accession>A0AA38KYL4</accession>
<feature type="domain" description="Leucine-rich repeat-containing N-terminal plant-type" evidence="10">
    <location>
        <begin position="21"/>
        <end position="58"/>
    </location>
</feature>
<dbReference type="PANTHER" id="PTHR48063">
    <property type="entry name" value="LRR RECEPTOR-LIKE KINASE"/>
    <property type="match status" value="1"/>
</dbReference>
<sequence>MALNFLIFEMMMLPFISGCPSDERNYLLNFKGSLRDPSGRLSSWHGFNCCKWKGIVCDSNSPHALGLDLKNHYYDPDLYNPDSYLFGELIHPSLFNLHHL</sequence>